<keyword evidence="1" id="KW-0808">Transferase</keyword>
<dbReference type="AlphaFoldDB" id="A0A6B9G3H4"/>
<dbReference type="GO" id="GO:0008168">
    <property type="term" value="F:methyltransferase activity"/>
    <property type="evidence" value="ECO:0007669"/>
    <property type="project" value="UniProtKB-KW"/>
</dbReference>
<dbReference type="EMBL" id="CP024770">
    <property type="protein sequence ID" value="QGY32064.1"/>
    <property type="molecule type" value="Genomic_DNA"/>
</dbReference>
<keyword evidence="1" id="KW-0489">Methyltransferase</keyword>
<evidence type="ECO:0000313" key="2">
    <source>
        <dbReference type="Proteomes" id="UP000502005"/>
    </source>
</evidence>
<dbReference type="Proteomes" id="UP000502005">
    <property type="component" value="Plasmid pNE1B"/>
</dbReference>
<dbReference type="SUPFAM" id="SSF53335">
    <property type="entry name" value="S-adenosyl-L-methionine-dependent methyltransferases"/>
    <property type="match status" value="1"/>
</dbReference>
<keyword evidence="1" id="KW-0614">Plasmid</keyword>
<gene>
    <name evidence="1" type="ORF">CUN67_23995</name>
</gene>
<dbReference type="Gene3D" id="3.40.50.150">
    <property type="entry name" value="Vaccinia Virus protein VP39"/>
    <property type="match status" value="1"/>
</dbReference>
<protein>
    <submittedName>
        <fullName evidence="1">Methyltransferase</fullName>
    </submittedName>
</protein>
<dbReference type="RefSeq" id="WP_208717962.1">
    <property type="nucleotide sequence ID" value="NZ_CP024770.1"/>
</dbReference>
<name>A0A6B9G3H4_PANCY</name>
<dbReference type="Pfam" id="PF13489">
    <property type="entry name" value="Methyltransf_23"/>
    <property type="match status" value="1"/>
</dbReference>
<sequence>MDIKEVEILGDHVNKHWYYISKSKALLKIMDSISPCKIMDVGAGSGYFSKFLLNNTTASESLCVDISYEKEETLTENGKSIHFVREVEKSHSDLVLLMDVMEHVDDDVDLLSHYVKKVDIGTKFLISVPAFEWLWSPHDDFLEHRRRYTLSQLENSVEKSGLSINKSCYYFGMVLPLAIATRLLSRRSKNKSSQLKKHNVFTNAILKALCSIELLFFRQNRLGGLTVFCYAEKKHD</sequence>
<organism evidence="1 2">
    <name type="scientific">Pantoea cypripedii</name>
    <name type="common">Pectobacterium cypripedii</name>
    <name type="synonym">Erwinia cypripedii</name>
    <dbReference type="NCBI Taxonomy" id="55209"/>
    <lineage>
        <taxon>Bacteria</taxon>
        <taxon>Pseudomonadati</taxon>
        <taxon>Pseudomonadota</taxon>
        <taxon>Gammaproteobacteria</taxon>
        <taxon>Enterobacterales</taxon>
        <taxon>Erwiniaceae</taxon>
        <taxon>Pantoea</taxon>
    </lineage>
</organism>
<reference evidence="1 2" key="1">
    <citation type="submission" date="2017-11" db="EMBL/GenBank/DDBJ databases">
        <title>Genome sequence of Pantoea cypripedii NE1.</title>
        <authorList>
            <person name="Nascimento F.X."/>
        </authorList>
    </citation>
    <scope>NUCLEOTIDE SEQUENCE [LARGE SCALE GENOMIC DNA]</scope>
    <source>
        <strain evidence="1 2">NE1</strain>
        <plasmid evidence="2">pne1b</plasmid>
    </source>
</reference>
<dbReference type="GO" id="GO:0032259">
    <property type="term" value="P:methylation"/>
    <property type="evidence" value="ECO:0007669"/>
    <property type="project" value="UniProtKB-KW"/>
</dbReference>
<geneLocation type="plasmid" evidence="2">
    <name>pne1b</name>
</geneLocation>
<proteinExistence type="predicted"/>
<evidence type="ECO:0000313" key="1">
    <source>
        <dbReference type="EMBL" id="QGY32064.1"/>
    </source>
</evidence>
<dbReference type="InterPro" id="IPR029063">
    <property type="entry name" value="SAM-dependent_MTases_sf"/>
</dbReference>
<accession>A0A6B9G3H4</accession>